<organism evidence="3 4">
    <name type="scientific">Microlunatus elymi</name>
    <dbReference type="NCBI Taxonomy" id="2596828"/>
    <lineage>
        <taxon>Bacteria</taxon>
        <taxon>Bacillati</taxon>
        <taxon>Actinomycetota</taxon>
        <taxon>Actinomycetes</taxon>
        <taxon>Propionibacteriales</taxon>
        <taxon>Propionibacteriaceae</taxon>
        <taxon>Microlunatus</taxon>
    </lineage>
</organism>
<protein>
    <recommendedName>
        <fullName evidence="2">DUF7946 domain-containing protein</fullName>
    </recommendedName>
</protein>
<accession>A0A516Q262</accession>
<reference evidence="3 4" key="1">
    <citation type="submission" date="2019-07" db="EMBL/GenBank/DDBJ databases">
        <title>Microlunatus dokdonensis sp. nov. isolated from the rhizospheric soil of the wild plant Elymus tsukushiensis.</title>
        <authorList>
            <person name="Ghim S.-Y."/>
            <person name="Hwang Y.-J."/>
            <person name="Son J.-S."/>
            <person name="Shin J.-H."/>
        </authorList>
    </citation>
    <scope>NUCLEOTIDE SEQUENCE [LARGE SCALE GENOMIC DNA]</scope>
    <source>
        <strain evidence="3 4">KUDC0627</strain>
    </source>
</reference>
<dbReference type="OrthoDB" id="4772169at2"/>
<name>A0A516Q262_9ACTN</name>
<gene>
    <name evidence="3" type="ORF">FOE78_17715</name>
</gene>
<evidence type="ECO:0000313" key="4">
    <source>
        <dbReference type="Proteomes" id="UP000319263"/>
    </source>
</evidence>
<sequence length="314" mass="34489">MPTEEPIQAPLALKFEGEEKGDLVEVSAAQLAESLQGLVELASIAAKHGAFGDAPPPEVMVLPPERGSFEIVAILQWAVQNPGDAYTIGSGTLGTFVFVAGMLTKGLRAHPNDYEYLDNGNVKVLWSDKTVDEVPAAAWDALQKEKRRSKKALRKLMAPMSGNALTLEIESRPDAVPSDRLLSKDYVAMTVDRDDYRAAAVRHDEDEPPTSEVFEAEGRLERIDFGAGKPWKVTTSHGSRKATVEDSEFLKRVNEGLALKKTDIFRFQIREVSESKNGRRKVDWFIEKVLSHRKGGDDSDTASRVASHTATSQG</sequence>
<evidence type="ECO:0000313" key="3">
    <source>
        <dbReference type="EMBL" id="QDP97506.1"/>
    </source>
</evidence>
<evidence type="ECO:0000256" key="1">
    <source>
        <dbReference type="SAM" id="MobiDB-lite"/>
    </source>
</evidence>
<keyword evidence="4" id="KW-1185">Reference proteome</keyword>
<dbReference type="KEGG" id="mik:FOE78_17715"/>
<dbReference type="RefSeq" id="WP_143987465.1">
    <property type="nucleotide sequence ID" value="NZ_CP041692.1"/>
</dbReference>
<dbReference type="AlphaFoldDB" id="A0A516Q262"/>
<dbReference type="EMBL" id="CP041692">
    <property type="protein sequence ID" value="QDP97506.1"/>
    <property type="molecule type" value="Genomic_DNA"/>
</dbReference>
<evidence type="ECO:0000259" key="2">
    <source>
        <dbReference type="Pfam" id="PF25678"/>
    </source>
</evidence>
<proteinExistence type="predicted"/>
<dbReference type="Pfam" id="PF25678">
    <property type="entry name" value="DUF7946"/>
    <property type="match status" value="1"/>
</dbReference>
<dbReference type="InterPro" id="IPR057706">
    <property type="entry name" value="DUF7946"/>
</dbReference>
<feature type="domain" description="DUF7946" evidence="2">
    <location>
        <begin position="12"/>
        <end position="172"/>
    </location>
</feature>
<feature type="compositionally biased region" description="Polar residues" evidence="1">
    <location>
        <begin position="302"/>
        <end position="314"/>
    </location>
</feature>
<dbReference type="Proteomes" id="UP000319263">
    <property type="component" value="Chromosome"/>
</dbReference>
<feature type="region of interest" description="Disordered" evidence="1">
    <location>
        <begin position="293"/>
        <end position="314"/>
    </location>
</feature>